<dbReference type="PROSITE" id="PS50002">
    <property type="entry name" value="SH3"/>
    <property type="match status" value="3"/>
</dbReference>
<feature type="compositionally biased region" description="Basic and acidic residues" evidence="12">
    <location>
        <begin position="95"/>
        <end position="105"/>
    </location>
</feature>
<dbReference type="PRINTS" id="PR00499">
    <property type="entry name" value="P67PHOX"/>
</dbReference>
<dbReference type="PANTHER" id="PTHR14167">
    <property type="entry name" value="SH3 DOMAIN-CONTAINING"/>
    <property type="match status" value="1"/>
</dbReference>
<dbReference type="InterPro" id="IPR036028">
    <property type="entry name" value="SH3-like_dom_sf"/>
</dbReference>
<sequence>MSSECDVGASKAVVNGLAPGSNGQDKATADPLRARSVSAVKIIPVKTVKSSSGLVFPPDMDPTKICTGKGAVTLRASSSYREIPSSGPTSPQETPQHESKPDEWRLSSNADANGNAQPSSLAAKGYRSVHPNLPSDKPQDSGPLLNEVSSSHVGTDPQSSAPASKPSSAYPSTTIVNPTIVLLQHNREQQKRLSSLSDPVSERRVGEQDLAPTQEKPTSPGRATEKKVKDDSRRVARSAQDLSDVSMDDVGIPLRNTERSKDWYKTMFKQIHKLNRDTPEENPYFPTYQFPELPEIQQNSEEDNPYTPTYQFPASTPSPKSEDDDSDLYSPRYSFSEDTKSPLSVPRSKSEMSYIDGEKVVKRSATLPLPARSSSLKSSPERNDWEPPDKKVDTRKYRAEPKSIYDYQPGKSSVLTNEKMSRDISPEEIDLKNEPWYKFFSELEFGKPPPKKIWDYTPGDCSILPREDRKTNLEKYLNLCPAELEAHLENTETLNKAPSANLSQSSAVSPSPDISAEAPGYIYSSNFHAVKRESDGAPGDLASLENERQIYKSVLEGGDIPLQGLSGLKRPSSSASTKVDRKGGNAHMISSSSVPSRTVSSSNALGPMCKHKKPLSAAKACISEILPSKFKPRLSAPSALLQEQKSVLLPAEKAQSCENLCVSLSLNDSKRGLPLRVGGSIENLLTRSRREWDSKSSSTVSLQEYGTGTRRPCPLSRKAGMQFTMLYRDMHHINRAGLFLGSISSSSVRDLASHFERNSLALARGELGSSQEGSEHIPKHTVSSRITAFEQLIQRSRSMPSLDLSGRLSKSPTPVLSRSGLTSARSAESLLESTKLRPRELDGMNPGGLYATPTCSNMVEPPLGFRGLAPSEPLSACSDELDHCSNISSNSREGSSSSVHGDFPKHRLTKCKGTCPASYTRFTTIRKHEQQQTSRQSDWRPDLRGDRSTLLRNIYLMSPLPFRLKKPLQSHPRQPPPGDFSAPQAGQKPDLPSQPQQDETPCGGKPSVPKRLSSRHTMARLGRISEPPQGRPAVPDDCLRAFHNGNSSVPYSDPGLDRNNNPHSELGTSLGDSESPRHFIPADYLESTEEFIRRRHDDKEKLLADQRRLKREQEEADIAARRHTGVIPTHHQFITNERFGDLLNIDDTAKRKSGSEMRPARAKFDFKAQTLKELPLQKGDIVYIYKQIDQNWYEGEHHGRVGIFPRSYIELLPPAEKAQPKKLAPVQVLEYGEAVAKFNFNGDTQVEMSFRKGERITLLRQVDENWYEGRIPGTSRQGIFPITYVDVIKRPLVKNPVDYIDLPFSSSPSRSGTASPQFASHSKLIVPAPSSLPHPHRALSPEMHAVTSEWISLTVGVPGRRPLALTPPLPPLPETSVYNTDPLSSWARPGSSLSLSLPHSSWSDRSAPRSLAAPLALPPSHKAASLAPGAPTFLHVNGDSGVHMPPPGVHQDSFPQLLPGSSDRVISELSNAFSSQGKRQPRREERGQCERRAEREAGERYPGAPRISKKSCLRPSDVVRCLSADQRLSDLRAPEESRPGKPPGSPFPGREAEQTELHRGGEQAERKAARSAGSQPSHHSLRAGPDLTESEKSYVEAVCNEIINIAEKSVHYCSTVSHPLDFHHKVSPSDNKSSLIISQQPQAQQRRVTPDRSQTSQDLFSYQALYSYIPQNDDELELRDGDIVDVMEKCDDGWFVGTSRRTRQFGTFPGNYVKPLYL</sequence>
<dbReference type="InterPro" id="IPR003127">
    <property type="entry name" value="SoHo_dom"/>
</dbReference>
<feature type="compositionally biased region" description="Low complexity" evidence="12">
    <location>
        <begin position="885"/>
        <end position="898"/>
    </location>
</feature>
<keyword evidence="6" id="KW-0963">Cytoplasm</keyword>
<dbReference type="Proteomes" id="UP000000715">
    <property type="component" value="Unplaced"/>
</dbReference>
<evidence type="ECO:0000256" key="10">
    <source>
        <dbReference type="ARBA" id="ARBA00023136"/>
    </source>
</evidence>
<gene>
    <name evidence="16" type="primary">SORBS1</name>
</gene>
<dbReference type="GO" id="GO:0005634">
    <property type="term" value="C:nucleus"/>
    <property type="evidence" value="ECO:0007669"/>
    <property type="project" value="TreeGrafter"/>
</dbReference>
<protein>
    <submittedName>
        <fullName evidence="16">Sorbin and SH3 domain-containing protein 1 isoform X8</fullName>
    </submittedName>
</protein>
<dbReference type="FunFam" id="2.30.30.40:FF:000001">
    <property type="entry name" value="Sorbin and SH3 domain-containing protein 1 isoform 2"/>
    <property type="match status" value="1"/>
</dbReference>
<feature type="domain" description="SH3" evidence="13">
    <location>
        <begin position="1657"/>
        <end position="1718"/>
    </location>
</feature>
<keyword evidence="5" id="KW-1003">Cell membrane</keyword>
<evidence type="ECO:0000256" key="9">
    <source>
        <dbReference type="ARBA" id="ARBA00022949"/>
    </source>
</evidence>
<keyword evidence="4 11" id="KW-0728">SH3 domain</keyword>
<keyword evidence="9" id="KW-0965">Cell junction</keyword>
<feature type="region of interest" description="Disordered" evidence="12">
    <location>
        <begin position="1526"/>
        <end position="1588"/>
    </location>
</feature>
<feature type="region of interest" description="Disordered" evidence="12">
    <location>
        <begin position="1"/>
        <end position="36"/>
    </location>
</feature>
<feature type="region of interest" description="Disordered" evidence="12">
    <location>
        <begin position="965"/>
        <end position="1077"/>
    </location>
</feature>
<feature type="region of interest" description="Disordered" evidence="12">
    <location>
        <begin position="51"/>
        <end position="70"/>
    </location>
</feature>
<feature type="compositionally biased region" description="Low complexity" evidence="12">
    <location>
        <begin position="590"/>
        <end position="602"/>
    </location>
</feature>
<feature type="compositionally biased region" description="Polar residues" evidence="12">
    <location>
        <begin position="76"/>
        <end position="94"/>
    </location>
</feature>
<accession>A0A8U0UQQ5</accession>
<dbReference type="GeneID" id="101687012"/>
<feature type="region of interest" description="Disordered" evidence="12">
    <location>
        <begin position="1627"/>
        <end position="1654"/>
    </location>
</feature>
<evidence type="ECO:0000256" key="1">
    <source>
        <dbReference type="ARBA" id="ARBA00004236"/>
    </source>
</evidence>
<dbReference type="CTD" id="10580"/>
<dbReference type="SUPFAM" id="SSF50044">
    <property type="entry name" value="SH3-domain"/>
    <property type="match status" value="3"/>
</dbReference>
<dbReference type="CDD" id="cd11919">
    <property type="entry name" value="SH3_Sorbs1_1"/>
    <property type="match status" value="1"/>
</dbReference>
<evidence type="ECO:0000256" key="4">
    <source>
        <dbReference type="ARBA" id="ARBA00022443"/>
    </source>
</evidence>
<dbReference type="Pfam" id="PF00018">
    <property type="entry name" value="SH3_1"/>
    <property type="match status" value="1"/>
</dbReference>
<evidence type="ECO:0000256" key="8">
    <source>
        <dbReference type="ARBA" id="ARBA00022737"/>
    </source>
</evidence>
<keyword evidence="10" id="KW-0472">Membrane</keyword>
<feature type="region of interest" description="Disordered" evidence="12">
    <location>
        <begin position="800"/>
        <end position="845"/>
    </location>
</feature>
<evidence type="ECO:0000256" key="11">
    <source>
        <dbReference type="PROSITE-ProRule" id="PRU00192"/>
    </source>
</evidence>
<feature type="compositionally biased region" description="Basic and acidic residues" evidence="12">
    <location>
        <begin position="379"/>
        <end position="403"/>
    </location>
</feature>
<feature type="compositionally biased region" description="Polar residues" evidence="12">
    <location>
        <begin position="306"/>
        <end position="319"/>
    </location>
</feature>
<dbReference type="GO" id="GO:0005886">
    <property type="term" value="C:plasma membrane"/>
    <property type="evidence" value="ECO:0007669"/>
    <property type="project" value="UniProtKB-SubCell"/>
</dbReference>
<feature type="compositionally biased region" description="Basic and acidic residues" evidence="12">
    <location>
        <begin position="1527"/>
        <end position="1539"/>
    </location>
</feature>
<feature type="region of interest" description="Disordered" evidence="12">
    <location>
        <begin position="76"/>
        <end position="250"/>
    </location>
</feature>
<evidence type="ECO:0000256" key="7">
    <source>
        <dbReference type="ARBA" id="ARBA00022553"/>
    </source>
</evidence>
<dbReference type="PANTHER" id="PTHR14167:SF64">
    <property type="entry name" value="SORBIN AND SH3 DOMAIN-CONTAINING PROTEIN 1"/>
    <property type="match status" value="1"/>
</dbReference>
<reference evidence="16" key="1">
    <citation type="submission" date="2025-08" db="UniProtKB">
        <authorList>
            <consortium name="RefSeq"/>
        </authorList>
    </citation>
    <scope>IDENTIFICATION</scope>
    <source>
        <tissue evidence="16">Brain</tissue>
    </source>
</reference>
<dbReference type="PROSITE" id="PS50831">
    <property type="entry name" value="SOHO"/>
    <property type="match status" value="1"/>
</dbReference>
<dbReference type="CDD" id="cd11916">
    <property type="entry name" value="SH3_Sorbs1_3"/>
    <property type="match status" value="1"/>
</dbReference>
<dbReference type="GO" id="GO:0005925">
    <property type="term" value="C:focal adhesion"/>
    <property type="evidence" value="ECO:0007669"/>
    <property type="project" value="UniProtKB-SubCell"/>
</dbReference>
<evidence type="ECO:0000259" key="14">
    <source>
        <dbReference type="PROSITE" id="PS50831"/>
    </source>
</evidence>
<keyword evidence="8" id="KW-0677">Repeat</keyword>
<feature type="compositionally biased region" description="Polar residues" evidence="12">
    <location>
        <begin position="147"/>
        <end position="158"/>
    </location>
</feature>
<feature type="compositionally biased region" description="Basic and acidic residues" evidence="12">
    <location>
        <begin position="1550"/>
        <end position="1568"/>
    </location>
</feature>
<proteinExistence type="predicted"/>
<dbReference type="RefSeq" id="XP_044924600.1">
    <property type="nucleotide sequence ID" value="XM_045068665.1"/>
</dbReference>
<dbReference type="Pfam" id="PF02208">
    <property type="entry name" value="Sorb"/>
    <property type="match status" value="1"/>
</dbReference>
<dbReference type="Pfam" id="PF07653">
    <property type="entry name" value="SH3_2"/>
    <property type="match status" value="1"/>
</dbReference>
<evidence type="ECO:0000259" key="13">
    <source>
        <dbReference type="PROSITE" id="PS50002"/>
    </source>
</evidence>
<dbReference type="GO" id="GO:0005737">
    <property type="term" value="C:cytoplasm"/>
    <property type="evidence" value="ECO:0007669"/>
    <property type="project" value="UniProtKB-SubCell"/>
</dbReference>
<comment type="subcellular location">
    <subcellularLocation>
        <location evidence="2">Cell junction</location>
        <location evidence="2">Focal adhesion</location>
    </subcellularLocation>
    <subcellularLocation>
        <location evidence="1">Cell membrane</location>
    </subcellularLocation>
    <subcellularLocation>
        <location evidence="3">Cytoplasm</location>
    </subcellularLocation>
</comment>
<name>A0A8U0UQQ5_MUSPF</name>
<evidence type="ECO:0000256" key="12">
    <source>
        <dbReference type="SAM" id="MobiDB-lite"/>
    </source>
</evidence>
<keyword evidence="15" id="KW-1185">Reference proteome</keyword>
<feature type="compositionally biased region" description="Basic and acidic residues" evidence="12">
    <location>
        <begin position="223"/>
        <end position="234"/>
    </location>
</feature>
<feature type="compositionally biased region" description="Basic and acidic residues" evidence="12">
    <location>
        <begin position="1482"/>
        <end position="1499"/>
    </location>
</feature>
<dbReference type="Pfam" id="PF14604">
    <property type="entry name" value="SH3_9"/>
    <property type="match status" value="1"/>
</dbReference>
<feature type="compositionally biased region" description="Low complexity" evidence="12">
    <location>
        <begin position="159"/>
        <end position="172"/>
    </location>
</feature>
<dbReference type="InterPro" id="IPR035610">
    <property type="entry name" value="SORBS1_SH3_1"/>
</dbReference>
<evidence type="ECO:0000313" key="15">
    <source>
        <dbReference type="Proteomes" id="UP000000715"/>
    </source>
</evidence>
<dbReference type="Gene3D" id="2.30.30.40">
    <property type="entry name" value="SH3 Domains"/>
    <property type="match status" value="3"/>
</dbReference>
<feature type="compositionally biased region" description="Polar residues" evidence="12">
    <location>
        <begin position="106"/>
        <end position="120"/>
    </location>
</feature>
<feature type="region of interest" description="Disordered" evidence="12">
    <location>
        <begin position="1471"/>
        <end position="1509"/>
    </location>
</feature>
<evidence type="ECO:0000256" key="6">
    <source>
        <dbReference type="ARBA" id="ARBA00022490"/>
    </source>
</evidence>
<evidence type="ECO:0000256" key="2">
    <source>
        <dbReference type="ARBA" id="ARBA00004246"/>
    </source>
</evidence>
<feature type="domain" description="SH3" evidence="13">
    <location>
        <begin position="1155"/>
        <end position="1214"/>
    </location>
</feature>
<dbReference type="SMART" id="SM00459">
    <property type="entry name" value="Sorb"/>
    <property type="match status" value="1"/>
</dbReference>
<dbReference type="FunFam" id="2.30.30.40:FF:000003">
    <property type="entry name" value="Sorbin and SH3 domain-containing protein 1 isoform 2"/>
    <property type="match status" value="1"/>
</dbReference>
<feature type="domain" description="SH3" evidence="13">
    <location>
        <begin position="1229"/>
        <end position="1290"/>
    </location>
</feature>
<dbReference type="InterPro" id="IPR001452">
    <property type="entry name" value="SH3_domain"/>
</dbReference>
<dbReference type="InterPro" id="IPR050384">
    <property type="entry name" value="Endophilin_SH3RF"/>
</dbReference>
<feature type="region of interest" description="Disordered" evidence="12">
    <location>
        <begin position="885"/>
        <end position="907"/>
    </location>
</feature>
<feature type="compositionally biased region" description="Polar residues" evidence="12">
    <location>
        <begin position="1628"/>
        <end position="1654"/>
    </location>
</feature>
<feature type="region of interest" description="Disordered" evidence="12">
    <location>
        <begin position="565"/>
        <end position="605"/>
    </location>
</feature>
<dbReference type="SMART" id="SM00326">
    <property type="entry name" value="SH3"/>
    <property type="match status" value="3"/>
</dbReference>
<dbReference type="GO" id="GO:0031589">
    <property type="term" value="P:cell-substrate adhesion"/>
    <property type="evidence" value="ECO:0007669"/>
    <property type="project" value="TreeGrafter"/>
</dbReference>
<keyword evidence="7" id="KW-0597">Phosphoprotein</keyword>
<dbReference type="FunFam" id="2.30.30.40:FF:000004">
    <property type="entry name" value="Sorbin and SH3 domain-containing protein 1 isoform 2"/>
    <property type="match status" value="1"/>
</dbReference>
<feature type="compositionally biased region" description="Polar residues" evidence="12">
    <location>
        <begin position="1058"/>
        <end position="1072"/>
    </location>
</feature>
<evidence type="ECO:0000313" key="16">
    <source>
        <dbReference type="RefSeq" id="XP_044924600.1"/>
    </source>
</evidence>
<feature type="compositionally biased region" description="Polar residues" evidence="12">
    <location>
        <begin position="808"/>
        <end position="826"/>
    </location>
</feature>
<dbReference type="InterPro" id="IPR035611">
    <property type="entry name" value="SORBS1_SH3_2"/>
</dbReference>
<feature type="domain" description="SoHo" evidence="14">
    <location>
        <begin position="235"/>
        <end position="338"/>
    </location>
</feature>
<organism evidence="15 16">
    <name type="scientific">Mustela putorius furo</name>
    <name type="common">European domestic ferret</name>
    <name type="synonym">Mustela furo</name>
    <dbReference type="NCBI Taxonomy" id="9669"/>
    <lineage>
        <taxon>Eukaryota</taxon>
        <taxon>Metazoa</taxon>
        <taxon>Chordata</taxon>
        <taxon>Craniata</taxon>
        <taxon>Vertebrata</taxon>
        <taxon>Euteleostomi</taxon>
        <taxon>Mammalia</taxon>
        <taxon>Eutheria</taxon>
        <taxon>Laurasiatheria</taxon>
        <taxon>Carnivora</taxon>
        <taxon>Caniformia</taxon>
        <taxon>Musteloidea</taxon>
        <taxon>Mustelidae</taxon>
        <taxon>Mustelinae</taxon>
        <taxon>Mustela</taxon>
    </lineage>
</organism>
<feature type="region of interest" description="Disordered" evidence="12">
    <location>
        <begin position="274"/>
        <end position="411"/>
    </location>
</feature>
<evidence type="ECO:0000256" key="5">
    <source>
        <dbReference type="ARBA" id="ARBA00022475"/>
    </source>
</evidence>
<evidence type="ECO:0000256" key="3">
    <source>
        <dbReference type="ARBA" id="ARBA00004496"/>
    </source>
</evidence>
<dbReference type="CDD" id="cd11922">
    <property type="entry name" value="SH3_Sorbs1_2"/>
    <property type="match status" value="1"/>
</dbReference>
<dbReference type="InterPro" id="IPR035606">
    <property type="entry name" value="SORBS1_SH3"/>
</dbReference>